<dbReference type="RefSeq" id="WP_188254335.1">
    <property type="nucleotide sequence ID" value="NZ_JABVCF010000004.1"/>
</dbReference>
<dbReference type="InterPro" id="IPR001107">
    <property type="entry name" value="Band_7"/>
</dbReference>
<feature type="coiled-coil region" evidence="2">
    <location>
        <begin position="175"/>
        <end position="213"/>
    </location>
</feature>
<proteinExistence type="predicted"/>
<evidence type="ECO:0000259" key="3">
    <source>
        <dbReference type="SMART" id="SM00244"/>
    </source>
</evidence>
<dbReference type="AlphaFoldDB" id="A0A942I8Z8"/>
<dbReference type="SMART" id="SM00244">
    <property type="entry name" value="PHB"/>
    <property type="match status" value="1"/>
</dbReference>
<dbReference type="Pfam" id="PF01145">
    <property type="entry name" value="Band_7"/>
    <property type="match status" value="1"/>
</dbReference>
<dbReference type="GO" id="GO:0016020">
    <property type="term" value="C:membrane"/>
    <property type="evidence" value="ECO:0007669"/>
    <property type="project" value="UniProtKB-SubCell"/>
</dbReference>
<dbReference type="Gene3D" id="3.30.479.30">
    <property type="entry name" value="Band 7 domain"/>
    <property type="match status" value="1"/>
</dbReference>
<accession>A0A942I8Z8</accession>
<dbReference type="InterPro" id="IPR000163">
    <property type="entry name" value="Prohibitin"/>
</dbReference>
<organism evidence="4 5">
    <name type="scientific">Pseudaminobacter soli</name>
    <name type="common">ex Zhang et al. 2022</name>
    <dbReference type="NCBI Taxonomy" id="2831468"/>
    <lineage>
        <taxon>Bacteria</taxon>
        <taxon>Pseudomonadati</taxon>
        <taxon>Pseudomonadota</taxon>
        <taxon>Alphaproteobacteria</taxon>
        <taxon>Hyphomicrobiales</taxon>
        <taxon>Phyllobacteriaceae</taxon>
        <taxon>Pseudaminobacter</taxon>
    </lineage>
</organism>
<dbReference type="PANTHER" id="PTHR42911">
    <property type="entry name" value="MODULATOR OF FTSH PROTEASE HFLC"/>
    <property type="match status" value="1"/>
</dbReference>
<evidence type="ECO:0000313" key="5">
    <source>
        <dbReference type="Proteomes" id="UP000680348"/>
    </source>
</evidence>
<dbReference type="CDD" id="cd03401">
    <property type="entry name" value="SPFH_prohibitin"/>
    <property type="match status" value="1"/>
</dbReference>
<reference evidence="4" key="1">
    <citation type="submission" date="2021-04" db="EMBL/GenBank/DDBJ databases">
        <title>Pseudaminobacter soli sp. nov., isolated from paddy soil contaminated by heavy metals.</title>
        <authorList>
            <person name="Zhang K."/>
        </authorList>
    </citation>
    <scope>NUCLEOTIDE SEQUENCE</scope>
    <source>
        <strain evidence="4">19-2017</strain>
    </source>
</reference>
<evidence type="ECO:0000256" key="1">
    <source>
        <dbReference type="ARBA" id="ARBA00004167"/>
    </source>
</evidence>
<dbReference type="PANTHER" id="PTHR42911:SF2">
    <property type="entry name" value="PROHIBITIN FAMILY PROTEIN"/>
    <property type="match status" value="1"/>
</dbReference>
<name>A0A942I8Z8_9HYPH</name>
<dbReference type="Proteomes" id="UP000680348">
    <property type="component" value="Unassembled WGS sequence"/>
</dbReference>
<comment type="subcellular location">
    <subcellularLocation>
        <location evidence="1">Membrane</location>
        <topology evidence="1">Single-pass membrane protein</topology>
    </subcellularLocation>
</comment>
<dbReference type="InterPro" id="IPR036013">
    <property type="entry name" value="Band_7/SPFH_dom_sf"/>
</dbReference>
<evidence type="ECO:0000256" key="2">
    <source>
        <dbReference type="SAM" id="Coils"/>
    </source>
</evidence>
<comment type="caution">
    <text evidence="4">The sequence shown here is derived from an EMBL/GenBank/DDBJ whole genome shotgun (WGS) entry which is preliminary data.</text>
</comment>
<evidence type="ECO:0000313" key="4">
    <source>
        <dbReference type="EMBL" id="MBS3648771.1"/>
    </source>
</evidence>
<feature type="domain" description="Band 7" evidence="3">
    <location>
        <begin position="21"/>
        <end position="183"/>
    </location>
</feature>
<dbReference type="PRINTS" id="PR00679">
    <property type="entry name" value="PROHIBITIN"/>
</dbReference>
<dbReference type="SUPFAM" id="SSF117892">
    <property type="entry name" value="Band 7/SPFH domain"/>
    <property type="match status" value="1"/>
</dbReference>
<gene>
    <name evidence="4" type="ORF">KEU06_09155</name>
</gene>
<keyword evidence="2" id="KW-0175">Coiled coil</keyword>
<protein>
    <submittedName>
        <fullName evidence="4">Prohibitin family protein</fullName>
    </submittedName>
</protein>
<sequence length="283" mass="30769">MKGIFAAIGTIAVVVMFGALLSIETIDEGERGVVLRNGAYSSIAEPGMNFITPLVDSVKSISIRTNSRLYQDEPFYSADRQAATMTVSVTYKLAADKIAQIYSEYGGEEGVLTRLVDRRVKKELKEVMGTFTAATAITERERLGVEVAKAMTENIAGPILIESVQIEDVNFSDAYEKSIEKRMLAENEVERLKQEKKQEAERNEITVAKAQADADAIRKKAQADADAIRLKGDADASAIAARGKALRDNPTVIDLVKVETWNGQLPATMVPGGALPFVNLSPN</sequence>
<dbReference type="EMBL" id="JAGWCR010000004">
    <property type="protein sequence ID" value="MBS3648771.1"/>
    <property type="molecule type" value="Genomic_DNA"/>
</dbReference>
<keyword evidence="5" id="KW-1185">Reference proteome</keyword>